<evidence type="ECO:0000313" key="4">
    <source>
        <dbReference type="RefSeq" id="XP_018112218.1"/>
    </source>
</evidence>
<sequence>MVINFCPECGQKAEESFKFCPACGFKLPKEEVVSDPQTFPESAAPKVTGIYLSETSLTQSPTTRKTSARKCSYGESAVNVAITPEKLNVMEPAASPLSVHGRKKRTQTTQNQSVRVDSTPEKQEIKELNSSPSSLDGPKRRRLENTPTTRKSARNTSVVESALIVERTPENKEKQHLASSPASLHGSKSKNSPRVRGVKSVKIEPLPENEILTDTQSVKWRLAKFLLAWNTGILYKAYKTPSTAEEQHYIAKLDAKDGRIFTEQNFFQRAAKKTVVDKWKKSHSCSLLGIPDCVGFGVHKSHRFLVFSALGQNLQSIIDEEDGKLPEKAVFHIACRIINALEYIHENEYVHGDITAENIFVNQNETSEVYLAGYYFAFRYCPGGEHVTYREGSRSLHEGTAEFISVDIHKGAAPSRRSDLESLGYCMLKWLCGSLPWSELTNANTIMEQKKRFKTNLAEFLEQSFRQGKVPEGLRRYFEYVMNLDYEEKPDYVVVRKTLSCALTKIGIFPDDPVHI</sequence>
<dbReference type="GO" id="GO:0005634">
    <property type="term" value="C:nucleus"/>
    <property type="evidence" value="ECO:0000318"/>
    <property type="project" value="GO_Central"/>
</dbReference>
<evidence type="ECO:0000259" key="2">
    <source>
        <dbReference type="PROSITE" id="PS50011"/>
    </source>
</evidence>
<dbReference type="CTD" id="444676"/>
<feature type="compositionally biased region" description="Polar residues" evidence="1">
    <location>
        <begin position="145"/>
        <end position="159"/>
    </location>
</feature>
<evidence type="ECO:0000313" key="3">
    <source>
        <dbReference type="Proteomes" id="UP000186698"/>
    </source>
</evidence>
<keyword evidence="4" id="KW-0808">Transferase</keyword>
<dbReference type="RefSeq" id="XP_018112218.1">
    <property type="nucleotide sequence ID" value="XM_018256729.2"/>
</dbReference>
<dbReference type="GeneID" id="444676"/>
<protein>
    <submittedName>
        <fullName evidence="4">VRK serine/threonine kinase 3 L homeolog isoform X1</fullName>
    </submittedName>
</protein>
<dbReference type="GO" id="GO:0004674">
    <property type="term" value="F:protein serine/threonine kinase activity"/>
    <property type="evidence" value="ECO:0000318"/>
    <property type="project" value="GO_Central"/>
</dbReference>
<name>A0A8J0UZF2_XENLA</name>
<reference evidence="4" key="1">
    <citation type="submission" date="2025-08" db="UniProtKB">
        <authorList>
            <consortium name="RefSeq"/>
        </authorList>
    </citation>
    <scope>IDENTIFICATION</scope>
    <source>
        <strain evidence="4">J_2021</strain>
        <tissue evidence="4">Erythrocytes</tissue>
    </source>
</reference>
<dbReference type="InterPro" id="IPR000719">
    <property type="entry name" value="Prot_kinase_dom"/>
</dbReference>
<feature type="compositionally biased region" description="Basic and acidic residues" evidence="1">
    <location>
        <begin position="118"/>
        <end position="127"/>
    </location>
</feature>
<dbReference type="Proteomes" id="UP000186698">
    <property type="component" value="Chromosome 4L"/>
</dbReference>
<dbReference type="InterPro" id="IPR011009">
    <property type="entry name" value="Kinase-like_dom_sf"/>
</dbReference>
<dbReference type="PANTHER" id="PTHR11909">
    <property type="entry name" value="CASEIN KINASE-RELATED"/>
    <property type="match status" value="1"/>
</dbReference>
<dbReference type="CDD" id="cd14124">
    <property type="entry name" value="PK_VRK3"/>
    <property type="match status" value="1"/>
</dbReference>
<dbReference type="AlphaFoldDB" id="A0A8J0UZF2"/>
<dbReference type="AGR" id="Xenbase:XB-GENE-986619"/>
<feature type="domain" description="Protein kinase" evidence="2">
    <location>
        <begin position="220"/>
        <end position="516"/>
    </location>
</feature>
<keyword evidence="3" id="KW-1185">Reference proteome</keyword>
<accession>A0A8J0UZF2</accession>
<evidence type="ECO:0000313" key="5">
    <source>
        <dbReference type="Xenbase" id="XB-GENE-986619"/>
    </source>
</evidence>
<dbReference type="InterPro" id="IPR026870">
    <property type="entry name" value="Zinc_ribbon_dom"/>
</dbReference>
<gene>
    <name evidence="4 5" type="primary">vrk3.L</name>
    <name evidence="4" type="synonym">vrk3</name>
</gene>
<dbReference type="Pfam" id="PF13240">
    <property type="entry name" value="Zn_Ribbon_1"/>
    <property type="match status" value="1"/>
</dbReference>
<dbReference type="GO" id="GO:0005524">
    <property type="term" value="F:ATP binding"/>
    <property type="evidence" value="ECO:0007669"/>
    <property type="project" value="InterPro"/>
</dbReference>
<dbReference type="SMART" id="SM00220">
    <property type="entry name" value="S_TKc"/>
    <property type="match status" value="1"/>
</dbReference>
<dbReference type="InterPro" id="IPR050235">
    <property type="entry name" value="CK1_Ser-Thr_kinase"/>
</dbReference>
<dbReference type="Xenbase" id="XB-GENE-986619">
    <property type="gene designation" value="vrk3.L"/>
</dbReference>
<feature type="compositionally biased region" description="Polar residues" evidence="1">
    <location>
        <begin position="107"/>
        <end position="116"/>
    </location>
</feature>
<dbReference type="GO" id="GO:0006974">
    <property type="term" value="P:DNA damage response"/>
    <property type="evidence" value="ECO:0000318"/>
    <property type="project" value="GO_Central"/>
</dbReference>
<dbReference type="PROSITE" id="PS50011">
    <property type="entry name" value="PROTEIN_KINASE_DOM"/>
    <property type="match status" value="1"/>
</dbReference>
<feature type="region of interest" description="Disordered" evidence="1">
    <location>
        <begin position="94"/>
        <end position="197"/>
    </location>
</feature>
<keyword evidence="4" id="KW-0418">Kinase</keyword>
<dbReference type="OrthoDB" id="2687620at2759"/>
<evidence type="ECO:0000256" key="1">
    <source>
        <dbReference type="SAM" id="MobiDB-lite"/>
    </source>
</evidence>
<dbReference type="Gene3D" id="1.10.510.10">
    <property type="entry name" value="Transferase(Phosphotransferase) domain 1"/>
    <property type="match status" value="1"/>
</dbReference>
<feature type="compositionally biased region" description="Basic residues" evidence="1">
    <location>
        <begin position="187"/>
        <end position="197"/>
    </location>
</feature>
<feature type="compositionally biased region" description="Basic and acidic residues" evidence="1">
    <location>
        <begin position="167"/>
        <end position="176"/>
    </location>
</feature>
<dbReference type="Pfam" id="PF00069">
    <property type="entry name" value="Pkinase"/>
    <property type="match status" value="1"/>
</dbReference>
<organism evidence="3 4">
    <name type="scientific">Xenopus laevis</name>
    <name type="common">African clawed frog</name>
    <dbReference type="NCBI Taxonomy" id="8355"/>
    <lineage>
        <taxon>Eukaryota</taxon>
        <taxon>Metazoa</taxon>
        <taxon>Chordata</taxon>
        <taxon>Craniata</taxon>
        <taxon>Vertebrata</taxon>
        <taxon>Euteleostomi</taxon>
        <taxon>Amphibia</taxon>
        <taxon>Batrachia</taxon>
        <taxon>Anura</taxon>
        <taxon>Pipoidea</taxon>
        <taxon>Pipidae</taxon>
        <taxon>Xenopodinae</taxon>
        <taxon>Xenopus</taxon>
        <taxon>Xenopus</taxon>
    </lineage>
</organism>
<proteinExistence type="predicted"/>
<dbReference type="GO" id="GO:0005737">
    <property type="term" value="C:cytoplasm"/>
    <property type="evidence" value="ECO:0000318"/>
    <property type="project" value="GO_Central"/>
</dbReference>
<dbReference type="InterPro" id="IPR008266">
    <property type="entry name" value="Tyr_kinase_AS"/>
</dbReference>
<dbReference type="SUPFAM" id="SSF56112">
    <property type="entry name" value="Protein kinase-like (PK-like)"/>
    <property type="match status" value="1"/>
</dbReference>
<dbReference type="GO" id="GO:0007165">
    <property type="term" value="P:signal transduction"/>
    <property type="evidence" value="ECO:0000318"/>
    <property type="project" value="GO_Central"/>
</dbReference>
<dbReference type="PROSITE" id="PS00109">
    <property type="entry name" value="PROTEIN_KINASE_TYR"/>
    <property type="match status" value="1"/>
</dbReference>